<proteinExistence type="predicted"/>
<comment type="caution">
    <text evidence="1">The sequence shown here is derived from an EMBL/GenBank/DDBJ whole genome shotgun (WGS) entry which is preliminary data.</text>
</comment>
<evidence type="ECO:0000313" key="2">
    <source>
        <dbReference type="Proteomes" id="UP001338125"/>
    </source>
</evidence>
<name>A0ABR0SEJ5_9HYPO</name>
<dbReference type="Proteomes" id="UP001338125">
    <property type="component" value="Unassembled WGS sequence"/>
</dbReference>
<sequence>MVERIVVAIDIGTEENHISPVSFTVGDDAGSSRTPTRFIRKFEKNEVVCFKYFKYLLLDKKDVPDHIATSSMFQTACALQERLNWDVVYMVGQFFVDACMSEIPCVDGRRAGHYHFVMTVPASWPSYVAHRLKKALQASEIAKNLSATLEFVTESEAALLASRDQCPLKWAQAGDVVTVCDVGAWTAFLLDEACIRLFEAKTGKPRESWCRQGEYITVPIDLEWDLGIKNTFRDESKTWMINIRFHPWEVSRVSECSRIKLGSEERMFVLCPLLSRIRDLARQHEDELIREHGQDLGSVIFVGGVAEAPYAVDLLCSIFQSSYVLESRAYEPRTASSYGAVLYGLLGNSTSHVPAQSLALSLSYGFARDWKGGKCVKPKKLWDSNEGREINAEGACWAVRKGTLNSMRRRSFKCEQILLHPDERPYIYFYTSPLDDPPRNKTEGELLFKLRWQRTFQKELLKTKVTELGQVYYTAAYLVVFEACGDSLEVTIEALNTRILGTYNVANAFEVVEVCESELLAETENPTTSA</sequence>
<reference evidence="1 2" key="1">
    <citation type="submission" date="2024-01" db="EMBL/GenBank/DDBJ databases">
        <title>Complete genome of Cladobotryum mycophilum ATHUM6906.</title>
        <authorList>
            <person name="Christinaki A.C."/>
            <person name="Myridakis A.I."/>
            <person name="Kouvelis V.N."/>
        </authorList>
    </citation>
    <scope>NUCLEOTIDE SEQUENCE [LARGE SCALE GENOMIC DNA]</scope>
    <source>
        <strain evidence="1 2">ATHUM6906</strain>
    </source>
</reference>
<accession>A0ABR0SEJ5</accession>
<dbReference type="PANTHER" id="PTHR42749:SF1">
    <property type="entry name" value="CELL SHAPE-DETERMINING PROTEIN MREB"/>
    <property type="match status" value="1"/>
</dbReference>
<dbReference type="PANTHER" id="PTHR42749">
    <property type="entry name" value="CELL SHAPE-DETERMINING PROTEIN MREB"/>
    <property type="match status" value="1"/>
</dbReference>
<dbReference type="CDD" id="cd10170">
    <property type="entry name" value="ASKHA_NBD_HSP70"/>
    <property type="match status" value="1"/>
</dbReference>
<gene>
    <name evidence="1" type="ORF">PT974_08823</name>
</gene>
<evidence type="ECO:0000313" key="1">
    <source>
        <dbReference type="EMBL" id="KAK5990554.1"/>
    </source>
</evidence>
<organism evidence="1 2">
    <name type="scientific">Cladobotryum mycophilum</name>
    <dbReference type="NCBI Taxonomy" id="491253"/>
    <lineage>
        <taxon>Eukaryota</taxon>
        <taxon>Fungi</taxon>
        <taxon>Dikarya</taxon>
        <taxon>Ascomycota</taxon>
        <taxon>Pezizomycotina</taxon>
        <taxon>Sordariomycetes</taxon>
        <taxon>Hypocreomycetidae</taxon>
        <taxon>Hypocreales</taxon>
        <taxon>Hypocreaceae</taxon>
        <taxon>Cladobotryum</taxon>
    </lineage>
</organism>
<protein>
    <submittedName>
        <fullName evidence="1">Uncharacterized protein</fullName>
    </submittedName>
</protein>
<keyword evidence="2" id="KW-1185">Reference proteome</keyword>
<dbReference type="EMBL" id="JAVFKD010000014">
    <property type="protein sequence ID" value="KAK5990554.1"/>
    <property type="molecule type" value="Genomic_DNA"/>
</dbReference>